<comment type="caution">
    <text evidence="1">The sequence shown here is derived from an EMBL/GenBank/DDBJ whole genome shotgun (WGS) entry which is preliminary data.</text>
</comment>
<dbReference type="InterPro" id="IPR010710">
    <property type="entry name" value="DUF1289"/>
</dbReference>
<protein>
    <submittedName>
        <fullName evidence="1">DUF1289 domain-containing protein</fullName>
    </submittedName>
</protein>
<dbReference type="PANTHER" id="PTHR35175">
    <property type="entry name" value="DUF1289 DOMAIN-CONTAINING PROTEIN"/>
    <property type="match status" value="1"/>
</dbReference>
<proteinExistence type="predicted"/>
<dbReference type="EMBL" id="RZUL01000001">
    <property type="protein sequence ID" value="RVT43253.1"/>
    <property type="molecule type" value="Genomic_DNA"/>
</dbReference>
<organism evidence="1 2">
    <name type="scientific">Sphingobium algorifonticola</name>
    <dbReference type="NCBI Taxonomy" id="2008318"/>
    <lineage>
        <taxon>Bacteria</taxon>
        <taxon>Pseudomonadati</taxon>
        <taxon>Pseudomonadota</taxon>
        <taxon>Alphaproteobacteria</taxon>
        <taxon>Sphingomonadales</taxon>
        <taxon>Sphingomonadaceae</taxon>
        <taxon>Sphingobium</taxon>
    </lineage>
</organism>
<name>A0A437JBV4_9SPHN</name>
<evidence type="ECO:0000313" key="2">
    <source>
        <dbReference type="Proteomes" id="UP000282977"/>
    </source>
</evidence>
<dbReference type="Proteomes" id="UP000282977">
    <property type="component" value="Unassembled WGS sequence"/>
</dbReference>
<sequence length="52" mass="5820">MTIPSPCTKVCTLDARGHICLGCGRTLDEIGRWSIMTDQERLAIMKRVKKSV</sequence>
<dbReference type="PANTHER" id="PTHR35175:SF2">
    <property type="entry name" value="DUF1289 DOMAIN-CONTAINING PROTEIN"/>
    <property type="match status" value="1"/>
</dbReference>
<evidence type="ECO:0000313" key="1">
    <source>
        <dbReference type="EMBL" id="RVT43253.1"/>
    </source>
</evidence>
<reference evidence="1 2" key="1">
    <citation type="submission" date="2019-01" db="EMBL/GenBank/DDBJ databases">
        <authorList>
            <person name="Chen W.-M."/>
        </authorList>
    </citation>
    <scope>NUCLEOTIDE SEQUENCE [LARGE SCALE GENOMIC DNA]</scope>
    <source>
        <strain evidence="1 2">TLA-22</strain>
    </source>
</reference>
<gene>
    <name evidence="1" type="ORF">ENE74_01045</name>
</gene>
<dbReference type="OrthoDB" id="9811423at2"/>
<dbReference type="AlphaFoldDB" id="A0A437JBV4"/>
<keyword evidence="2" id="KW-1185">Reference proteome</keyword>
<accession>A0A437JBV4</accession>
<dbReference type="RefSeq" id="WP_127688789.1">
    <property type="nucleotide sequence ID" value="NZ_RZUL01000001.1"/>
</dbReference>
<dbReference type="Pfam" id="PF06945">
    <property type="entry name" value="DUF1289"/>
    <property type="match status" value="1"/>
</dbReference>